<gene>
    <name evidence="2" type="primary">creD</name>
    <name evidence="2" type="ORF">EHF44_13345</name>
</gene>
<name>A0A3G8H2D8_9BURK</name>
<feature type="transmembrane region" description="Helical" evidence="1">
    <location>
        <begin position="400"/>
        <end position="417"/>
    </location>
</feature>
<dbReference type="OrthoDB" id="9791851at2"/>
<feature type="transmembrane region" description="Helical" evidence="1">
    <location>
        <begin position="346"/>
        <end position="365"/>
    </location>
</feature>
<dbReference type="PANTHER" id="PTHR30092">
    <property type="entry name" value="INNER MEMBRANE PROTEIN CRED"/>
    <property type="match status" value="1"/>
</dbReference>
<dbReference type="KEGG" id="cpau:EHF44_13345"/>
<feature type="transmembrane region" description="Helical" evidence="1">
    <location>
        <begin position="423"/>
        <end position="441"/>
    </location>
</feature>
<dbReference type="GO" id="GO:0005886">
    <property type="term" value="C:plasma membrane"/>
    <property type="evidence" value="ECO:0007669"/>
    <property type="project" value="TreeGrafter"/>
</dbReference>
<sequence length="474" mass="51444">MNKPLIFRIVTIGAVVVLLWIALQMVLGIVHERGVYRDQAERSIWQSYAGPQTLTGPVIVVPYKEIIAVPPPADRPLTQNAVPAPLAPYREEMRQLLVFPKSLRVQTAITPSERYRGIHKTIVYETASELSGTIELPDPKARPELPESTHHVRFEIGQPYVVVGVADMRGLVSEPVIALDGTAVQLSQGTRLPSLPQGLHGRVDVSGAAGKPAEARVVPFSMKLAVLGARAMAVTPVAGLNQFSMQSPWPHPSFDGDFLPRQRTVTADGFRAEWSITSFNTRVREQLATQQGVHDLQAASVTLMEPVNIYVQAERAVKYGLLFVVLTFAGLYLFELVKSLRIHPIQYLLAGLALAIFFLLLVSLSEHVAFVLAYLTASAACIGLLGFYLSFVLRSWQRGLGFAALLTALYGALYGLLVSEDNALVLGTALLFVTLAIIMAVTRKVDWYAVGGGQGAVAAGMQPADEVSKQTAAD</sequence>
<protein>
    <submittedName>
        <fullName evidence="2">Cell envelope integrity protein CreD</fullName>
    </submittedName>
</protein>
<dbReference type="InterPro" id="IPR010364">
    <property type="entry name" value="Uncharacterised_IM_CreD"/>
</dbReference>
<dbReference type="PANTHER" id="PTHR30092:SF0">
    <property type="entry name" value="INNER MEMBRANE PROTEIN CRED"/>
    <property type="match status" value="1"/>
</dbReference>
<reference evidence="3" key="1">
    <citation type="submission" date="2018-11" db="EMBL/GenBank/DDBJ databases">
        <title>FDA dAtabase for Regulatory Grade micrObial Sequences (FDA-ARGOS): Supporting development and validation of Infectious Disease Dx tests.</title>
        <authorList>
            <person name="Goldberg B."/>
            <person name="Campos J."/>
            <person name="Tallon L."/>
            <person name="Sadzewicz L."/>
            <person name="Zhao X."/>
            <person name="Vavikolanu K."/>
            <person name="Mehta A."/>
            <person name="Aluvathingal J."/>
            <person name="Nadendla S."/>
            <person name="Geyer C."/>
            <person name="Nandy P."/>
            <person name="Yan Y."/>
            <person name="Sichtig H."/>
        </authorList>
    </citation>
    <scope>NUCLEOTIDE SEQUENCE [LARGE SCALE GENOMIC DNA]</scope>
    <source>
        <strain evidence="3">FDAARGOS_614</strain>
    </source>
</reference>
<accession>A0A3G8H2D8</accession>
<proteinExistence type="predicted"/>
<dbReference type="Proteomes" id="UP000270411">
    <property type="component" value="Chromosome 1"/>
</dbReference>
<dbReference type="Pfam" id="PF06123">
    <property type="entry name" value="CreD"/>
    <property type="match status" value="1"/>
</dbReference>
<dbReference type="PIRSF" id="PIRSF004548">
    <property type="entry name" value="CreD"/>
    <property type="match status" value="1"/>
</dbReference>
<evidence type="ECO:0000256" key="1">
    <source>
        <dbReference type="SAM" id="Phobius"/>
    </source>
</evidence>
<feature type="transmembrane region" description="Helical" evidence="1">
    <location>
        <begin position="371"/>
        <end position="393"/>
    </location>
</feature>
<dbReference type="NCBIfam" id="NF008712">
    <property type="entry name" value="PRK11715.1-1"/>
    <property type="match status" value="1"/>
</dbReference>
<dbReference type="AlphaFoldDB" id="A0A3G8H2D8"/>
<keyword evidence="1" id="KW-1133">Transmembrane helix</keyword>
<dbReference type="EMBL" id="CP033969">
    <property type="protein sequence ID" value="AZG14350.1"/>
    <property type="molecule type" value="Genomic_DNA"/>
</dbReference>
<feature type="transmembrane region" description="Helical" evidence="1">
    <location>
        <begin position="316"/>
        <end position="334"/>
    </location>
</feature>
<dbReference type="RefSeq" id="WP_124684185.1">
    <property type="nucleotide sequence ID" value="NZ_CP033969.1"/>
</dbReference>
<evidence type="ECO:0000313" key="2">
    <source>
        <dbReference type="EMBL" id="AZG14350.1"/>
    </source>
</evidence>
<organism evidence="2 3">
    <name type="scientific">Cupriavidus pauculus</name>
    <dbReference type="NCBI Taxonomy" id="82633"/>
    <lineage>
        <taxon>Bacteria</taxon>
        <taxon>Pseudomonadati</taxon>
        <taxon>Pseudomonadota</taxon>
        <taxon>Betaproteobacteria</taxon>
        <taxon>Burkholderiales</taxon>
        <taxon>Burkholderiaceae</taxon>
        <taxon>Cupriavidus</taxon>
    </lineage>
</organism>
<keyword evidence="1" id="KW-0812">Transmembrane</keyword>
<evidence type="ECO:0000313" key="3">
    <source>
        <dbReference type="Proteomes" id="UP000270411"/>
    </source>
</evidence>
<keyword evidence="1" id="KW-0472">Membrane</keyword>